<evidence type="ECO:0000256" key="6">
    <source>
        <dbReference type="SAM" id="MobiDB-lite"/>
    </source>
</evidence>
<dbReference type="PANTHER" id="PTHR30055:SF175">
    <property type="entry name" value="HTH-TYPE TRANSCRIPTIONAL REPRESSOR KSTR2"/>
    <property type="match status" value="1"/>
</dbReference>
<feature type="compositionally biased region" description="Low complexity" evidence="6">
    <location>
        <begin position="1"/>
        <end position="10"/>
    </location>
</feature>
<dbReference type="InterPro" id="IPR001647">
    <property type="entry name" value="HTH_TetR"/>
</dbReference>
<feature type="region of interest" description="Disordered" evidence="6">
    <location>
        <begin position="1"/>
        <end position="23"/>
    </location>
</feature>
<dbReference type="SUPFAM" id="SSF48498">
    <property type="entry name" value="Tetracyclin repressor-like, C-terminal domain"/>
    <property type="match status" value="1"/>
</dbReference>
<sequence length="212" mass="23889">MSSSAPSRSPWPRPEDRDRERGLKREAVLRTAVSLFNEKGVHATSLEDVAKALNVTKPTIYHYFANKDEILFECVRRGVEGIRDIGVDVEQQGGNGLERLKAYMRNYAVVMTNDFGICVTRTADHELSPESRARFREMKRETDTLIRRVVEQGMRDGSIAPGDPRLVTFTLAGALNWIARWYDPRGPMTPEEIADGCVATLVHGLATRDKEK</sequence>
<dbReference type="Gene3D" id="1.10.10.60">
    <property type="entry name" value="Homeodomain-like"/>
    <property type="match status" value="1"/>
</dbReference>
<protein>
    <submittedName>
        <fullName evidence="8">TetR family transcriptional regulator</fullName>
    </submittedName>
</protein>
<proteinExistence type="predicted"/>
<organism evidence="8 9">
    <name type="scientific">Actinocrispum wychmicini</name>
    <dbReference type="NCBI Taxonomy" id="1213861"/>
    <lineage>
        <taxon>Bacteria</taxon>
        <taxon>Bacillati</taxon>
        <taxon>Actinomycetota</taxon>
        <taxon>Actinomycetes</taxon>
        <taxon>Pseudonocardiales</taxon>
        <taxon>Pseudonocardiaceae</taxon>
        <taxon>Actinocrispum</taxon>
    </lineage>
</organism>
<dbReference type="InterPro" id="IPR041490">
    <property type="entry name" value="KstR2_TetR_C"/>
</dbReference>
<evidence type="ECO:0000256" key="3">
    <source>
        <dbReference type="ARBA" id="ARBA00023125"/>
    </source>
</evidence>
<keyword evidence="9" id="KW-1185">Reference proteome</keyword>
<dbReference type="SUPFAM" id="SSF46689">
    <property type="entry name" value="Homeodomain-like"/>
    <property type="match status" value="1"/>
</dbReference>
<dbReference type="InterPro" id="IPR009057">
    <property type="entry name" value="Homeodomain-like_sf"/>
</dbReference>
<gene>
    <name evidence="8" type="ORF">EV192_107149</name>
</gene>
<evidence type="ECO:0000256" key="4">
    <source>
        <dbReference type="ARBA" id="ARBA00023163"/>
    </source>
</evidence>
<evidence type="ECO:0000259" key="7">
    <source>
        <dbReference type="PROSITE" id="PS50977"/>
    </source>
</evidence>
<dbReference type="PROSITE" id="PS50977">
    <property type="entry name" value="HTH_TETR_2"/>
    <property type="match status" value="1"/>
</dbReference>
<feature type="domain" description="HTH tetR-type" evidence="7">
    <location>
        <begin position="22"/>
        <end position="82"/>
    </location>
</feature>
<keyword evidence="2" id="KW-0805">Transcription regulation</keyword>
<evidence type="ECO:0000313" key="9">
    <source>
        <dbReference type="Proteomes" id="UP000295680"/>
    </source>
</evidence>
<keyword evidence="3 5" id="KW-0238">DNA-binding</keyword>
<dbReference type="OrthoDB" id="3190535at2"/>
<keyword evidence="4" id="KW-0804">Transcription</keyword>
<dbReference type="Pfam" id="PF17932">
    <property type="entry name" value="TetR_C_24"/>
    <property type="match status" value="1"/>
</dbReference>
<dbReference type="Proteomes" id="UP000295680">
    <property type="component" value="Unassembled WGS sequence"/>
</dbReference>
<evidence type="ECO:0000256" key="2">
    <source>
        <dbReference type="ARBA" id="ARBA00023015"/>
    </source>
</evidence>
<evidence type="ECO:0000256" key="5">
    <source>
        <dbReference type="PROSITE-ProRule" id="PRU00335"/>
    </source>
</evidence>
<reference evidence="8 9" key="1">
    <citation type="submission" date="2019-03" db="EMBL/GenBank/DDBJ databases">
        <title>Genomic Encyclopedia of Type Strains, Phase IV (KMG-IV): sequencing the most valuable type-strain genomes for metagenomic binning, comparative biology and taxonomic classification.</title>
        <authorList>
            <person name="Goeker M."/>
        </authorList>
    </citation>
    <scope>NUCLEOTIDE SEQUENCE [LARGE SCALE GENOMIC DNA]</scope>
    <source>
        <strain evidence="8 9">DSM 45934</strain>
    </source>
</reference>
<dbReference type="GO" id="GO:0003700">
    <property type="term" value="F:DNA-binding transcription factor activity"/>
    <property type="evidence" value="ECO:0007669"/>
    <property type="project" value="TreeGrafter"/>
</dbReference>
<feature type="compositionally biased region" description="Basic and acidic residues" evidence="6">
    <location>
        <begin position="13"/>
        <end position="23"/>
    </location>
</feature>
<name>A0A4R2JFP4_9PSEU</name>
<evidence type="ECO:0000256" key="1">
    <source>
        <dbReference type="ARBA" id="ARBA00022491"/>
    </source>
</evidence>
<dbReference type="GO" id="GO:0000976">
    <property type="term" value="F:transcription cis-regulatory region binding"/>
    <property type="evidence" value="ECO:0007669"/>
    <property type="project" value="TreeGrafter"/>
</dbReference>
<feature type="DNA-binding region" description="H-T-H motif" evidence="5">
    <location>
        <begin position="45"/>
        <end position="64"/>
    </location>
</feature>
<dbReference type="PROSITE" id="PS01081">
    <property type="entry name" value="HTH_TETR_1"/>
    <property type="match status" value="1"/>
</dbReference>
<keyword evidence="1" id="KW-0678">Repressor</keyword>
<dbReference type="PRINTS" id="PR00455">
    <property type="entry name" value="HTHTETR"/>
</dbReference>
<comment type="caution">
    <text evidence="8">The sequence shown here is derived from an EMBL/GenBank/DDBJ whole genome shotgun (WGS) entry which is preliminary data.</text>
</comment>
<evidence type="ECO:0000313" key="8">
    <source>
        <dbReference type="EMBL" id="TCO55726.1"/>
    </source>
</evidence>
<dbReference type="InterPro" id="IPR023772">
    <property type="entry name" value="DNA-bd_HTH_TetR-type_CS"/>
</dbReference>
<dbReference type="Gene3D" id="1.10.357.10">
    <property type="entry name" value="Tetracycline Repressor, domain 2"/>
    <property type="match status" value="1"/>
</dbReference>
<dbReference type="InterPro" id="IPR036271">
    <property type="entry name" value="Tet_transcr_reg_TetR-rel_C_sf"/>
</dbReference>
<dbReference type="PANTHER" id="PTHR30055">
    <property type="entry name" value="HTH-TYPE TRANSCRIPTIONAL REGULATOR RUTR"/>
    <property type="match status" value="1"/>
</dbReference>
<dbReference type="InterPro" id="IPR050109">
    <property type="entry name" value="HTH-type_TetR-like_transc_reg"/>
</dbReference>
<dbReference type="Pfam" id="PF00440">
    <property type="entry name" value="TetR_N"/>
    <property type="match status" value="1"/>
</dbReference>
<dbReference type="AlphaFoldDB" id="A0A4R2JFP4"/>
<dbReference type="EMBL" id="SLWS01000007">
    <property type="protein sequence ID" value="TCO55726.1"/>
    <property type="molecule type" value="Genomic_DNA"/>
</dbReference>
<accession>A0A4R2JFP4</accession>